<keyword evidence="2" id="KW-0808">Transferase</keyword>
<keyword evidence="3" id="KW-1185">Reference proteome</keyword>
<evidence type="ECO:0000313" key="1">
    <source>
        <dbReference type="EMBL" id="TGK48600.1"/>
    </source>
</evidence>
<reference evidence="2 4" key="2">
    <citation type="journal article" date="2019" name="PLoS Negl. Trop. Dis.">
        <title>Revisiting the worldwide diversity of Leptospira species in the environment.</title>
        <authorList>
            <person name="Vincent A.T."/>
            <person name="Schiettekatte O."/>
            <person name="Bourhy P."/>
            <person name="Veyrier F.J."/>
            <person name="Picardeau M."/>
        </authorList>
    </citation>
    <scope>NUCLEOTIDE SEQUENCE [LARGE SCALE GENOMIC DNA]</scope>
    <source>
        <strain evidence="2 4">201800273</strain>
        <strain evidence="1">201800295</strain>
    </source>
</reference>
<dbReference type="EMBL" id="RQFD01000015">
    <property type="protein sequence ID" value="TGK48600.1"/>
    <property type="molecule type" value="Genomic_DNA"/>
</dbReference>
<proteinExistence type="predicted"/>
<evidence type="ECO:0000313" key="3">
    <source>
        <dbReference type="Proteomes" id="UP000297617"/>
    </source>
</evidence>
<organism evidence="2 4">
    <name type="scientific">Leptospira bouyouniensis</name>
    <dbReference type="NCBI Taxonomy" id="2484911"/>
    <lineage>
        <taxon>Bacteria</taxon>
        <taxon>Pseudomonadati</taxon>
        <taxon>Spirochaetota</taxon>
        <taxon>Spirochaetia</taxon>
        <taxon>Leptospirales</taxon>
        <taxon>Leptospiraceae</taxon>
        <taxon>Leptospira</taxon>
    </lineage>
</organism>
<evidence type="ECO:0000313" key="2">
    <source>
        <dbReference type="EMBL" id="TGL02314.1"/>
    </source>
</evidence>
<reference evidence="1" key="1">
    <citation type="submission" date="2018-10" db="EMBL/GenBank/DDBJ databases">
        <authorList>
            <person name="Vincent A.T."/>
            <person name="Schiettekatte O."/>
            <person name="Bourhy P."/>
            <person name="Veyrier F.J."/>
            <person name="Picardeau M."/>
        </authorList>
    </citation>
    <scope>NUCLEOTIDE SEQUENCE</scope>
    <source>
        <strain evidence="1">201800295</strain>
    </source>
</reference>
<name>A0A7I0HMF3_9LEPT</name>
<dbReference type="Proteomes" id="UP000297617">
    <property type="component" value="Unassembled WGS sequence"/>
</dbReference>
<accession>A0A7I0HMF3</accession>
<dbReference type="EMBL" id="RQFT01000015">
    <property type="protein sequence ID" value="TGL02314.1"/>
    <property type="molecule type" value="Genomic_DNA"/>
</dbReference>
<dbReference type="NCBIfam" id="TIGR03573">
    <property type="entry name" value="WbuX"/>
    <property type="match status" value="1"/>
</dbReference>
<comment type="caution">
    <text evidence="2">The sequence shown here is derived from an EMBL/GenBank/DDBJ whole genome shotgun (WGS) entry which is preliminary data.</text>
</comment>
<dbReference type="SUPFAM" id="SSF52402">
    <property type="entry name" value="Adenine nucleotide alpha hydrolases-like"/>
    <property type="match status" value="1"/>
</dbReference>
<dbReference type="AlphaFoldDB" id="A0A7I0HMF3"/>
<evidence type="ECO:0000313" key="4">
    <source>
        <dbReference type="Proteomes" id="UP000297641"/>
    </source>
</evidence>
<sequence length="375" mass="42593">MKYCLTCLQPNTRVNEQFSEDGKCSSCINFELTRNVNYLERFDLLKEIIAKYPRKKGSHFDCIIGVSGGKDSTRQAIWVRDKLKLNPLLVCLSYPPEQVSELGVKNISNLIHLGFDVLFSGPAPGTWKKLMRHAFLTFSNWAKSTEMALYSSVPKTAIAYKIPLIFIGENQSLRDRKTIDPEKPWEYNNLISMNTLGGGDLTWMRDAGISDVELISYGFPDKSEVNAAGLNVIDLGWFIDNWDNLGNAMFSTSYGIHIREDKAENTGDPLGVSALDEDWVTLNQMIKFLKFGFGKVTDYMNEDIRAGRISREKAIEIVEKYDGACSDQYIESFCQYIEISVTQFWEVVHKSVNKSLFEITPDKKILKKFKVGFGL</sequence>
<dbReference type="InterPro" id="IPR020022">
    <property type="entry name" value="N-acetyl_sugar_amidoTrfase"/>
</dbReference>
<dbReference type="Proteomes" id="UP000297641">
    <property type="component" value="Unassembled WGS sequence"/>
</dbReference>
<dbReference type="RefSeq" id="WP_135754313.1">
    <property type="nucleotide sequence ID" value="NZ_RQFD01000015.1"/>
</dbReference>
<dbReference type="GO" id="GO:0016740">
    <property type="term" value="F:transferase activity"/>
    <property type="evidence" value="ECO:0007669"/>
    <property type="project" value="UniProtKB-KW"/>
</dbReference>
<gene>
    <name evidence="1" type="ORF">EHQ10_12900</name>
    <name evidence="2" type="ORF">EHQ43_18320</name>
</gene>
<protein>
    <submittedName>
        <fullName evidence="2">N-acetyl sugar amidotransferase</fullName>
    </submittedName>
</protein>